<reference evidence="14 15" key="1">
    <citation type="submission" date="2015-06" db="EMBL/GenBank/DDBJ databases">
        <title>Draft genome of the moderately acidophilic sulfate reducer Candidatus Desulfosporosinus acididurans strain M1.</title>
        <authorList>
            <person name="Poehlein A."/>
            <person name="Petzsch P."/>
            <person name="Johnson B.D."/>
            <person name="Schloemann M."/>
            <person name="Daniel R."/>
            <person name="Muehling M."/>
        </authorList>
    </citation>
    <scope>NUCLEOTIDE SEQUENCE [LARGE SCALE GENOMIC DNA]</scope>
    <source>
        <strain evidence="14 15">M1</strain>
    </source>
</reference>
<dbReference type="PANTHER" id="PTHR30540:SF83">
    <property type="entry name" value="K+ POTASSIUM TRANSPORTER"/>
    <property type="match status" value="1"/>
</dbReference>
<dbReference type="PATRIC" id="fig|476652.3.peg.4097"/>
<evidence type="ECO:0000256" key="6">
    <source>
        <dbReference type="ARBA" id="ARBA00022847"/>
    </source>
</evidence>
<protein>
    <recommendedName>
        <fullName evidence="11">Probable potassium transport system protein Kup</fullName>
    </recommendedName>
</protein>
<keyword evidence="8 11" id="KW-1133">Transmembrane helix</keyword>
<name>A0A0J1FMN7_9FIRM</name>
<dbReference type="Pfam" id="PF02705">
    <property type="entry name" value="K_trans"/>
    <property type="match status" value="1"/>
</dbReference>
<keyword evidence="4 11" id="KW-0633">Potassium transport</keyword>
<comment type="subcellular location">
    <subcellularLocation>
        <location evidence="11">Cell membrane</location>
        <topology evidence="11">Multi-pass membrane protein</topology>
    </subcellularLocation>
    <subcellularLocation>
        <location evidence="1">Membrane</location>
        <topology evidence="1">Multi-pass membrane protein</topology>
    </subcellularLocation>
</comment>
<feature type="domain" description="K+ potassium transporter integral membrane" evidence="12">
    <location>
        <begin position="18"/>
        <end position="470"/>
    </location>
</feature>
<evidence type="ECO:0000313" key="14">
    <source>
        <dbReference type="EMBL" id="KLU64238.1"/>
    </source>
</evidence>
<feature type="transmembrane region" description="Helical" evidence="11">
    <location>
        <begin position="435"/>
        <end position="453"/>
    </location>
</feature>
<dbReference type="Proteomes" id="UP000036356">
    <property type="component" value="Unassembled WGS sequence"/>
</dbReference>
<dbReference type="HAMAP" id="MF_01522">
    <property type="entry name" value="Kup"/>
    <property type="match status" value="1"/>
</dbReference>
<comment type="similarity">
    <text evidence="11">Belongs to the HAK/KUP transporter (TC 2.A.72) family.</text>
</comment>
<keyword evidence="3 11" id="KW-1003">Cell membrane</keyword>
<sequence>MEKELHFCKERPLTIAGMLVTIGVVYGDIGTSPLYVMKALIEGNGQLNSITNEFIYGSISLIFWTITLLTTIKYVLITLRADNHGEGGILALYSLIRRRRAWFIVPAMIGAAALLADGILTPAVTVTSAVEGLKWIPAYTNNFGSNQSTVIIITIFILCVLFLLQRSGTEILGRLFGPIMLLWFLMLAVLGIIHISGNLNILKSLSPYYGIKLLFSDQNKAGFAILGSVFLATTGAEALYSDLGHVGRKNIYGTWPFVKICLLLNYFGQGAWVLQIKDNPGMQHMFDFNPFFGLIPENFRIIGVILATLAAIIASQALISGSYTLVSEAIKLDLLPRLKIHYPALSKGQMYIPIVNHLLMLSCIGVVLYFQTSSHMEAAYGLAITITMLMTTILLFNWLIKKRVSRLLSLLVPIIFGTIETCFFLSSAAKFFRGGFITVFIAALILIQMILWYKATIFEKMVIKEVSLKDYIDKLGMLRNDEHFPIYATNLVYLTNKSKPGKVDKEIIYSILDKRPKRAEVYWFINVQVTDEPRSMTYTVENFGTDYVFKIQLRLGFRVEQKVSRYLRQIVTDLMKSHEIKEQLQLYATNDINRNIGDFCFVLVREELANDNSLPLYKQLIMQFKLRLKKITVSPVSWFGLEHTDVKVEHVPLRLGTPKQIKLKRESR</sequence>
<feature type="transmembrane region" description="Helical" evidence="11">
    <location>
        <begin position="407"/>
        <end position="429"/>
    </location>
</feature>
<evidence type="ECO:0000259" key="12">
    <source>
        <dbReference type="Pfam" id="PF02705"/>
    </source>
</evidence>
<comment type="catalytic activity">
    <reaction evidence="11">
        <text>K(+)(in) + H(+)(in) = K(+)(out) + H(+)(out)</text>
        <dbReference type="Rhea" id="RHEA:28490"/>
        <dbReference type="ChEBI" id="CHEBI:15378"/>
        <dbReference type="ChEBI" id="CHEBI:29103"/>
    </reaction>
</comment>
<comment type="caution">
    <text evidence="14">The sequence shown here is derived from an EMBL/GenBank/DDBJ whole genome shotgun (WGS) entry which is preliminary data.</text>
</comment>
<keyword evidence="5 11" id="KW-0812">Transmembrane</keyword>
<accession>A0A0J1FMN7</accession>
<evidence type="ECO:0000256" key="4">
    <source>
        <dbReference type="ARBA" id="ARBA00022538"/>
    </source>
</evidence>
<evidence type="ECO:0000256" key="10">
    <source>
        <dbReference type="ARBA" id="ARBA00023136"/>
    </source>
</evidence>
<evidence type="ECO:0000256" key="9">
    <source>
        <dbReference type="ARBA" id="ARBA00023065"/>
    </source>
</evidence>
<keyword evidence="10 11" id="KW-0472">Membrane</keyword>
<dbReference type="InterPro" id="IPR053951">
    <property type="entry name" value="K_trans_N"/>
</dbReference>
<evidence type="ECO:0000313" key="15">
    <source>
        <dbReference type="Proteomes" id="UP000036356"/>
    </source>
</evidence>
<comment type="function">
    <text evidence="11">Transport of potassium into the cell. Likely operates as a K(+):H(+) symporter.</text>
</comment>
<evidence type="ECO:0000256" key="11">
    <source>
        <dbReference type="HAMAP-Rule" id="MF_01522"/>
    </source>
</evidence>
<feature type="transmembrane region" description="Helical" evidence="11">
    <location>
        <begin position="101"/>
        <end position="124"/>
    </location>
</feature>
<feature type="transmembrane region" description="Helical" evidence="11">
    <location>
        <begin position="144"/>
        <end position="164"/>
    </location>
</feature>
<feature type="transmembrane region" description="Helical" evidence="11">
    <location>
        <begin position="301"/>
        <end position="330"/>
    </location>
</feature>
<dbReference type="EMBL" id="LDZY01000016">
    <property type="protein sequence ID" value="KLU64238.1"/>
    <property type="molecule type" value="Genomic_DNA"/>
</dbReference>
<dbReference type="Pfam" id="PF22776">
    <property type="entry name" value="K_trans_C"/>
    <property type="match status" value="1"/>
</dbReference>
<feature type="transmembrane region" description="Helical" evidence="11">
    <location>
        <begin position="12"/>
        <end position="35"/>
    </location>
</feature>
<evidence type="ECO:0000256" key="1">
    <source>
        <dbReference type="ARBA" id="ARBA00004141"/>
    </source>
</evidence>
<dbReference type="GO" id="GO:0005886">
    <property type="term" value="C:plasma membrane"/>
    <property type="evidence" value="ECO:0007669"/>
    <property type="project" value="UniProtKB-SubCell"/>
</dbReference>
<evidence type="ECO:0000256" key="8">
    <source>
        <dbReference type="ARBA" id="ARBA00022989"/>
    </source>
</evidence>
<dbReference type="PANTHER" id="PTHR30540">
    <property type="entry name" value="OSMOTIC STRESS POTASSIUM TRANSPORTER"/>
    <property type="match status" value="1"/>
</dbReference>
<feature type="domain" description="K+ potassium transporter C-terminal" evidence="13">
    <location>
        <begin position="490"/>
        <end position="646"/>
    </location>
</feature>
<keyword evidence="9 11" id="KW-0406">Ion transport</keyword>
<dbReference type="InterPro" id="IPR003855">
    <property type="entry name" value="K+_transporter"/>
</dbReference>
<dbReference type="InterPro" id="IPR053952">
    <property type="entry name" value="K_trans_C"/>
</dbReference>
<evidence type="ECO:0000256" key="5">
    <source>
        <dbReference type="ARBA" id="ARBA00022692"/>
    </source>
</evidence>
<dbReference type="AlphaFoldDB" id="A0A0J1FMN7"/>
<feature type="transmembrane region" description="Helical" evidence="11">
    <location>
        <begin position="351"/>
        <end position="372"/>
    </location>
</feature>
<keyword evidence="7 11" id="KW-0630">Potassium</keyword>
<evidence type="ECO:0000256" key="7">
    <source>
        <dbReference type="ARBA" id="ARBA00022958"/>
    </source>
</evidence>
<dbReference type="InterPro" id="IPR023051">
    <property type="entry name" value="Kup"/>
</dbReference>
<feature type="transmembrane region" description="Helical" evidence="11">
    <location>
        <begin position="378"/>
        <end position="400"/>
    </location>
</feature>
<feature type="transmembrane region" description="Helical" evidence="11">
    <location>
        <begin position="221"/>
        <end position="240"/>
    </location>
</feature>
<gene>
    <name evidence="11 14" type="primary">kup</name>
    <name evidence="14" type="ORF">DEAC_c38710</name>
</gene>
<keyword evidence="15" id="KW-1185">Reference proteome</keyword>
<evidence type="ECO:0000259" key="13">
    <source>
        <dbReference type="Pfam" id="PF22776"/>
    </source>
</evidence>
<evidence type="ECO:0000256" key="2">
    <source>
        <dbReference type="ARBA" id="ARBA00022448"/>
    </source>
</evidence>
<keyword evidence="6 11" id="KW-0769">Symport</keyword>
<keyword evidence="2 11" id="KW-0813">Transport</keyword>
<feature type="transmembrane region" description="Helical" evidence="11">
    <location>
        <begin position="252"/>
        <end position="274"/>
    </location>
</feature>
<dbReference type="GO" id="GO:0015293">
    <property type="term" value="F:symporter activity"/>
    <property type="evidence" value="ECO:0007669"/>
    <property type="project" value="UniProtKB-UniRule"/>
</dbReference>
<feature type="transmembrane region" description="Helical" evidence="11">
    <location>
        <begin position="176"/>
        <end position="201"/>
    </location>
</feature>
<dbReference type="GO" id="GO:0015079">
    <property type="term" value="F:potassium ion transmembrane transporter activity"/>
    <property type="evidence" value="ECO:0007669"/>
    <property type="project" value="UniProtKB-UniRule"/>
</dbReference>
<organism evidence="14 15">
    <name type="scientific">Desulfosporosinus acididurans</name>
    <dbReference type="NCBI Taxonomy" id="476652"/>
    <lineage>
        <taxon>Bacteria</taxon>
        <taxon>Bacillati</taxon>
        <taxon>Bacillota</taxon>
        <taxon>Clostridia</taxon>
        <taxon>Eubacteriales</taxon>
        <taxon>Desulfitobacteriaceae</taxon>
        <taxon>Desulfosporosinus</taxon>
    </lineage>
</organism>
<proteinExistence type="inferred from homology"/>
<evidence type="ECO:0000256" key="3">
    <source>
        <dbReference type="ARBA" id="ARBA00022475"/>
    </source>
</evidence>
<dbReference type="RefSeq" id="WP_047811645.1">
    <property type="nucleotide sequence ID" value="NZ_LDZY01000016.1"/>
</dbReference>
<feature type="transmembrane region" description="Helical" evidence="11">
    <location>
        <begin position="55"/>
        <end position="76"/>
    </location>
</feature>
<dbReference type="STRING" id="476652.DEAC_c38710"/>